<dbReference type="Proteomes" id="UP001382904">
    <property type="component" value="Unassembled WGS sequence"/>
</dbReference>
<name>A0ABU8UDI1_9ACTN</name>
<reference evidence="1 2" key="1">
    <citation type="submission" date="2024-03" db="EMBL/GenBank/DDBJ databases">
        <title>Novel Streptomyces species of biotechnological and ecological value are a feature of Machair soil.</title>
        <authorList>
            <person name="Prole J.R."/>
            <person name="Goodfellow M."/>
            <person name="Allenby N."/>
            <person name="Ward A.C."/>
        </authorList>
    </citation>
    <scope>NUCLEOTIDE SEQUENCE [LARGE SCALE GENOMIC DNA]</scope>
    <source>
        <strain evidence="1 2">MS1.HAVA.3</strain>
    </source>
</reference>
<keyword evidence="2" id="KW-1185">Reference proteome</keyword>
<proteinExistence type="predicted"/>
<evidence type="ECO:0000313" key="1">
    <source>
        <dbReference type="EMBL" id="MEJ8645957.1"/>
    </source>
</evidence>
<accession>A0ABU8UDI1</accession>
<evidence type="ECO:0000313" key="2">
    <source>
        <dbReference type="Proteomes" id="UP001382904"/>
    </source>
</evidence>
<gene>
    <name evidence="1" type="ORF">WKI68_41590</name>
</gene>
<dbReference type="EMBL" id="JBBKAM010000004">
    <property type="protein sequence ID" value="MEJ8645957.1"/>
    <property type="molecule type" value="Genomic_DNA"/>
</dbReference>
<sequence>MGVYTPMGKSAGKTPQQCLQGAQSDVLPAKIEAKDLRGTLPVGALLCTVTTDKRLAMLEVTDITTSHGNLPDYATRLTLWQKR</sequence>
<organism evidence="1 2">
    <name type="scientific">Streptomyces caledonius</name>
    <dbReference type="NCBI Taxonomy" id="3134107"/>
    <lineage>
        <taxon>Bacteria</taxon>
        <taxon>Bacillati</taxon>
        <taxon>Actinomycetota</taxon>
        <taxon>Actinomycetes</taxon>
        <taxon>Kitasatosporales</taxon>
        <taxon>Streptomycetaceae</taxon>
        <taxon>Streptomyces</taxon>
    </lineage>
</organism>
<comment type="caution">
    <text evidence="1">The sequence shown here is derived from an EMBL/GenBank/DDBJ whole genome shotgun (WGS) entry which is preliminary data.</text>
</comment>
<protein>
    <submittedName>
        <fullName evidence="1">Uncharacterized protein</fullName>
    </submittedName>
</protein>